<gene>
    <name evidence="2" type="ORF">SEA_PARTRIDGE_1</name>
</gene>
<proteinExistence type="predicted"/>
<organism evidence="2 3">
    <name type="scientific">Rhodococcus phage Partridge</name>
    <dbReference type="NCBI Taxonomy" id="1897441"/>
    <lineage>
        <taxon>Viruses</taxon>
        <taxon>Duplodnaviria</taxon>
        <taxon>Heunggongvirae</taxon>
        <taxon>Uroviricota</taxon>
        <taxon>Caudoviricetes</taxon>
        <taxon>Rerduovirus</taxon>
        <taxon>Rhodococcus virus Takoda</taxon>
    </lineage>
</organism>
<sequence length="83" mass="9198">MNDAVYMAGYLLGLALVLLGCAVAGWALLKLLKAAWVKLVRRESAEAKRLRKLAERADMQNEMFLAGSPLGLYGDYQPARTER</sequence>
<reference evidence="2 3" key="1">
    <citation type="submission" date="2016-08" db="EMBL/GenBank/DDBJ databases">
        <authorList>
            <person name="Hancock A.M."/>
            <person name="Richers M.J."/>
            <person name="Aulds L.B."/>
            <person name="Broadway M.L."/>
            <person name="Bryant E.N."/>
            <person name="Carroll B.M."/>
            <person name="Cheathem S.K."/>
            <person name="Crawford M.B."/>
            <person name="Dicus A.P."/>
            <person name="Gates S.D."/>
            <person name="Hawkins J.N."/>
            <person name="Jeansonne R.S."/>
            <person name="Jester R.T."/>
            <person name="Kim M.J."/>
            <person name="Lambert S.B."/>
            <person name="May H.R."/>
            <person name="Nguyen A.V."/>
            <person name="Patel A.S."/>
            <person name="Pham P."/>
            <person name="Robinson K.L."/>
            <person name="Sharma S."/>
            <person name="Shrestha S."/>
            <person name="Skains R.G."/>
            <person name="Johnson L."/>
            <person name="Duong Q.-N."/>
            <person name="Jeanfreau V.G."/>
            <person name="Alonzo F.L."/>
            <person name="Wiedemeier A.M.D."/>
            <person name="Gissendanner C.R."/>
            <person name="Findley A.M."/>
            <person name="Bollivar D."/>
            <person name="Garlena R.A."/>
            <person name="Russell D.A."/>
            <person name="Pope W.H."/>
            <person name="Jacobs-Sera D."/>
            <person name="Hendrix R.W."/>
            <person name="Hatfull G.F."/>
        </authorList>
    </citation>
    <scope>NUCLEOTIDE SEQUENCE [LARGE SCALE GENOMIC DNA]</scope>
</reference>
<protein>
    <submittedName>
        <fullName evidence="2">Uncharacterized protein</fullName>
    </submittedName>
</protein>
<keyword evidence="1" id="KW-0472">Membrane</keyword>
<evidence type="ECO:0000256" key="1">
    <source>
        <dbReference type="SAM" id="Phobius"/>
    </source>
</evidence>
<keyword evidence="1" id="KW-1133">Transmembrane helix</keyword>
<evidence type="ECO:0000313" key="2">
    <source>
        <dbReference type="EMBL" id="AOZ62827.1"/>
    </source>
</evidence>
<dbReference type="EMBL" id="KX712237">
    <property type="protein sequence ID" value="AOZ62827.1"/>
    <property type="molecule type" value="Genomic_DNA"/>
</dbReference>
<feature type="transmembrane region" description="Helical" evidence="1">
    <location>
        <begin position="6"/>
        <end position="29"/>
    </location>
</feature>
<name>A0A1I9S7S1_9CAUD</name>
<evidence type="ECO:0000313" key="3">
    <source>
        <dbReference type="Proteomes" id="UP000226094"/>
    </source>
</evidence>
<dbReference type="Proteomes" id="UP000226094">
    <property type="component" value="Segment"/>
</dbReference>
<keyword evidence="1" id="KW-0812">Transmembrane</keyword>
<accession>A0A1I9S7S1</accession>